<comment type="similarity">
    <text evidence="1">Belongs to the sigma-70 factor family. ECF subfamily.</text>
</comment>
<dbReference type="NCBIfam" id="TIGR02985">
    <property type="entry name" value="Sig70_bacteroi1"/>
    <property type="match status" value="1"/>
</dbReference>
<feature type="domain" description="RNA polymerase sigma factor 70 region 4 type 2" evidence="6">
    <location>
        <begin position="102"/>
        <end position="151"/>
    </location>
</feature>
<sequence>MKSYKTIFDKYYNVLFAYANRMIKDPESAKEITNDTFLKLWEYRDRLDTDVDSLKPYLFQIAHNHSINHLKKIRINSTFEFLDSEIAEPFEQHLMEYRELEQAIDHAIDSLPEQRRQIFLLSRKEGLKYSEIAEQLGISPRTVETQIRRSLHALKSYLKKI</sequence>
<organism evidence="7 8">
    <name type="scientific">Echinicola arenosa</name>
    <dbReference type="NCBI Taxonomy" id="2774144"/>
    <lineage>
        <taxon>Bacteria</taxon>
        <taxon>Pseudomonadati</taxon>
        <taxon>Bacteroidota</taxon>
        <taxon>Cytophagia</taxon>
        <taxon>Cytophagales</taxon>
        <taxon>Cyclobacteriaceae</taxon>
        <taxon>Echinicola</taxon>
    </lineage>
</organism>
<dbReference type="Pfam" id="PF04542">
    <property type="entry name" value="Sigma70_r2"/>
    <property type="match status" value="1"/>
</dbReference>
<dbReference type="InterPro" id="IPR014284">
    <property type="entry name" value="RNA_pol_sigma-70_dom"/>
</dbReference>
<dbReference type="PANTHER" id="PTHR43133">
    <property type="entry name" value="RNA POLYMERASE ECF-TYPE SIGMA FACTO"/>
    <property type="match status" value="1"/>
</dbReference>
<dbReference type="SUPFAM" id="SSF88946">
    <property type="entry name" value="Sigma2 domain of RNA polymerase sigma factors"/>
    <property type="match status" value="1"/>
</dbReference>
<evidence type="ECO:0000259" key="5">
    <source>
        <dbReference type="Pfam" id="PF04542"/>
    </source>
</evidence>
<dbReference type="InterPro" id="IPR039425">
    <property type="entry name" value="RNA_pol_sigma-70-like"/>
</dbReference>
<protein>
    <submittedName>
        <fullName evidence="7">RNA polymerase sigma-70 factor</fullName>
    </submittedName>
</protein>
<evidence type="ECO:0000256" key="4">
    <source>
        <dbReference type="ARBA" id="ARBA00023163"/>
    </source>
</evidence>
<evidence type="ECO:0000313" key="7">
    <source>
        <dbReference type="EMBL" id="MBD8489156.1"/>
    </source>
</evidence>
<dbReference type="InterPro" id="IPR013325">
    <property type="entry name" value="RNA_pol_sigma_r2"/>
</dbReference>
<comment type="caution">
    <text evidence="7">The sequence shown here is derived from an EMBL/GenBank/DDBJ whole genome shotgun (WGS) entry which is preliminary data.</text>
</comment>
<dbReference type="Gene3D" id="1.10.10.10">
    <property type="entry name" value="Winged helix-like DNA-binding domain superfamily/Winged helix DNA-binding domain"/>
    <property type="match status" value="1"/>
</dbReference>
<dbReference type="Pfam" id="PF08281">
    <property type="entry name" value="Sigma70_r4_2"/>
    <property type="match status" value="1"/>
</dbReference>
<evidence type="ECO:0000256" key="3">
    <source>
        <dbReference type="ARBA" id="ARBA00023082"/>
    </source>
</evidence>
<dbReference type="InterPro" id="IPR007627">
    <property type="entry name" value="RNA_pol_sigma70_r2"/>
</dbReference>
<dbReference type="EMBL" id="JACYTQ010000003">
    <property type="protein sequence ID" value="MBD8489156.1"/>
    <property type="molecule type" value="Genomic_DNA"/>
</dbReference>
<feature type="domain" description="RNA polymerase sigma-70 region 2" evidence="5">
    <location>
        <begin position="8"/>
        <end position="72"/>
    </location>
</feature>
<dbReference type="InterPro" id="IPR014327">
    <property type="entry name" value="RNA_pol_sigma70_bacteroid"/>
</dbReference>
<evidence type="ECO:0000256" key="1">
    <source>
        <dbReference type="ARBA" id="ARBA00010641"/>
    </source>
</evidence>
<dbReference type="InterPro" id="IPR036388">
    <property type="entry name" value="WH-like_DNA-bd_sf"/>
</dbReference>
<evidence type="ECO:0000313" key="8">
    <source>
        <dbReference type="Proteomes" id="UP000647133"/>
    </source>
</evidence>
<keyword evidence="4" id="KW-0804">Transcription</keyword>
<gene>
    <name evidence="7" type="ORF">IFO69_10405</name>
</gene>
<proteinExistence type="inferred from homology"/>
<dbReference type="RefSeq" id="WP_192010044.1">
    <property type="nucleotide sequence ID" value="NZ_JACYTQ010000003.1"/>
</dbReference>
<evidence type="ECO:0000259" key="6">
    <source>
        <dbReference type="Pfam" id="PF08281"/>
    </source>
</evidence>
<evidence type="ECO:0000256" key="2">
    <source>
        <dbReference type="ARBA" id="ARBA00023015"/>
    </source>
</evidence>
<dbReference type="Gene3D" id="1.10.1740.10">
    <property type="match status" value="1"/>
</dbReference>
<dbReference type="NCBIfam" id="TIGR02937">
    <property type="entry name" value="sigma70-ECF"/>
    <property type="match status" value="1"/>
</dbReference>
<dbReference type="PANTHER" id="PTHR43133:SF46">
    <property type="entry name" value="RNA POLYMERASE SIGMA-70 FACTOR ECF SUBFAMILY"/>
    <property type="match status" value="1"/>
</dbReference>
<dbReference type="InterPro" id="IPR013249">
    <property type="entry name" value="RNA_pol_sigma70_r4_t2"/>
</dbReference>
<name>A0ABR9ALD6_9BACT</name>
<keyword evidence="8" id="KW-1185">Reference proteome</keyword>
<accession>A0ABR9ALD6</accession>
<keyword evidence="3" id="KW-0731">Sigma factor</keyword>
<dbReference type="Proteomes" id="UP000647133">
    <property type="component" value="Unassembled WGS sequence"/>
</dbReference>
<dbReference type="CDD" id="cd06171">
    <property type="entry name" value="Sigma70_r4"/>
    <property type="match status" value="1"/>
</dbReference>
<reference evidence="7 8" key="1">
    <citation type="submission" date="2020-09" db="EMBL/GenBank/DDBJ databases">
        <title>Echinicola sp. CAU 1574 isolated from sand of Sido Beach.</title>
        <authorList>
            <person name="Kim W."/>
        </authorList>
    </citation>
    <scope>NUCLEOTIDE SEQUENCE [LARGE SCALE GENOMIC DNA]</scope>
    <source>
        <strain evidence="7 8">CAU 1574</strain>
    </source>
</reference>
<dbReference type="InterPro" id="IPR013324">
    <property type="entry name" value="RNA_pol_sigma_r3/r4-like"/>
</dbReference>
<keyword evidence="2" id="KW-0805">Transcription regulation</keyword>
<dbReference type="SUPFAM" id="SSF88659">
    <property type="entry name" value="Sigma3 and sigma4 domains of RNA polymerase sigma factors"/>
    <property type="match status" value="1"/>
</dbReference>